<reference evidence="2" key="1">
    <citation type="journal article" date="2002" name="Nature">
        <title>The genome sequence and structure of rice chromosome 1.</title>
        <authorList>
            <person name="Sasaki T."/>
            <person name="Matsumoto T."/>
            <person name="Yamamoto K."/>
            <person name="Sakata K."/>
            <person name="Baba T."/>
            <person name="Katayose Y."/>
            <person name="Wu J."/>
            <person name="Niimura Y."/>
            <person name="Cheng Z."/>
            <person name="Nagamura Y."/>
            <person name="Antonio B.A."/>
            <person name="Kanamori H."/>
            <person name="Hosokawa S."/>
            <person name="Masukawa M."/>
            <person name="Arikawa K."/>
            <person name="Chiden Y."/>
            <person name="Hayashi M."/>
            <person name="Okamoto M."/>
            <person name="Ando T."/>
            <person name="Aoki H."/>
            <person name="Arita K."/>
            <person name="Hamada M."/>
            <person name="Harada C."/>
            <person name="Hijishita S."/>
            <person name="Honda M."/>
            <person name="Ichikawa Y."/>
            <person name="Idonuma A."/>
            <person name="Iijima M."/>
            <person name="Ikeda M."/>
            <person name="Ikeno M."/>
            <person name="Itoh S."/>
            <person name="Itoh T."/>
            <person name="Itoh Y."/>
            <person name="Itoh Y."/>
            <person name="Iwabuchi A."/>
            <person name="Kamiya K."/>
            <person name="Karasawa W."/>
            <person name="Katagiri S."/>
            <person name="Kikuta A."/>
            <person name="Kobayashi N."/>
            <person name="Kono I."/>
            <person name="Machita K."/>
            <person name="Maehara T."/>
            <person name="Mizuno H."/>
            <person name="Mizubayashi T."/>
            <person name="Mukai Y."/>
            <person name="Nagasaki H."/>
            <person name="Nakashima M."/>
            <person name="Nakama Y."/>
            <person name="Nakamichi Y."/>
            <person name="Nakamura M."/>
            <person name="Namiki N."/>
            <person name="Negishi M."/>
            <person name="Ohta I."/>
            <person name="Ono N."/>
            <person name="Saji S."/>
            <person name="Sakai K."/>
            <person name="Shibata M."/>
            <person name="Shimokawa T."/>
            <person name="Shomura A."/>
            <person name="Song J."/>
            <person name="Takazaki Y."/>
            <person name="Terasawa K."/>
            <person name="Tsuji K."/>
            <person name="Waki K."/>
            <person name="Yamagata H."/>
            <person name="Yamane H."/>
            <person name="Yoshiki S."/>
            <person name="Yoshihara R."/>
            <person name="Yukawa K."/>
            <person name="Zhong H."/>
            <person name="Iwama H."/>
            <person name="Endo T."/>
            <person name="Ito H."/>
            <person name="Hahn J.H."/>
            <person name="Kim H.I."/>
            <person name="Eun M.Y."/>
            <person name="Yano M."/>
            <person name="Jiang J."/>
            <person name="Gojobori T."/>
        </authorList>
    </citation>
    <scope>NUCLEOTIDE SEQUENCE</scope>
</reference>
<feature type="compositionally biased region" description="Basic and acidic residues" evidence="1">
    <location>
        <begin position="11"/>
        <end position="23"/>
    </location>
</feature>
<accession>Q5N7M0</accession>
<gene>
    <name evidence="2" type="ORF">P0478H03.47</name>
</gene>
<feature type="region of interest" description="Disordered" evidence="1">
    <location>
        <begin position="1"/>
        <end position="31"/>
    </location>
</feature>
<protein>
    <submittedName>
        <fullName evidence="2">Uncharacterized protein</fullName>
    </submittedName>
</protein>
<organism evidence="2">
    <name type="scientific">Oryza sativa subsp. japonica</name>
    <name type="common">Rice</name>
    <dbReference type="NCBI Taxonomy" id="39947"/>
    <lineage>
        <taxon>Eukaryota</taxon>
        <taxon>Viridiplantae</taxon>
        <taxon>Streptophyta</taxon>
        <taxon>Embryophyta</taxon>
        <taxon>Tracheophyta</taxon>
        <taxon>Spermatophyta</taxon>
        <taxon>Magnoliopsida</taxon>
        <taxon>Liliopsida</taxon>
        <taxon>Poales</taxon>
        <taxon>Poaceae</taxon>
        <taxon>BOP clade</taxon>
        <taxon>Oryzoideae</taxon>
        <taxon>Oryzeae</taxon>
        <taxon>Oryzinae</taxon>
        <taxon>Oryza</taxon>
        <taxon>Oryza sativa</taxon>
    </lineage>
</organism>
<name>Q5N7M0_ORYSJ</name>
<evidence type="ECO:0000313" key="2">
    <source>
        <dbReference type="EMBL" id="BAD82530.1"/>
    </source>
</evidence>
<dbReference type="AlphaFoldDB" id="Q5N7M0"/>
<proteinExistence type="predicted"/>
<dbReference type="Proteomes" id="UP000817658">
    <property type="component" value="Chromosome 1"/>
</dbReference>
<sequence>MSPVPLSSAKADPRQGHTSHPSDECASVTAAKKQSRWCQPRSWISSAEADPYMHKRHLCRKE</sequence>
<evidence type="ECO:0000256" key="1">
    <source>
        <dbReference type="SAM" id="MobiDB-lite"/>
    </source>
</evidence>
<dbReference type="EMBL" id="AP003452">
    <property type="protein sequence ID" value="BAD82530.1"/>
    <property type="molecule type" value="Genomic_DNA"/>
</dbReference>